<dbReference type="KEGG" id="camu:CA2015_4024"/>
<sequence>MRRLTKILTLLIISTLLNSCEGFKVLTIDNTSDHAARVTVRPGLNYSDKSQIHNFPNNPSSDSSVVILQPDSSMTVLSIFTGTMFNVKIKDRELRTDYLKIETPIDTVLADSRAEIIKLIYAKRKGRIKGEGRNLATIKIE</sequence>
<proteinExistence type="predicted"/>
<evidence type="ECO:0000313" key="2">
    <source>
        <dbReference type="EMBL" id="AKP53384.1"/>
    </source>
</evidence>
<organism evidence="2 3">
    <name type="scientific">Cyclobacterium amurskyense</name>
    <dbReference type="NCBI Taxonomy" id="320787"/>
    <lineage>
        <taxon>Bacteria</taxon>
        <taxon>Pseudomonadati</taxon>
        <taxon>Bacteroidota</taxon>
        <taxon>Cytophagia</taxon>
        <taxon>Cytophagales</taxon>
        <taxon>Cyclobacteriaceae</taxon>
        <taxon>Cyclobacterium</taxon>
    </lineage>
</organism>
<accession>A0A0H4PGR4</accession>
<dbReference type="OrthoDB" id="988577at2"/>
<evidence type="ECO:0000313" key="3">
    <source>
        <dbReference type="Proteomes" id="UP000036520"/>
    </source>
</evidence>
<dbReference type="EMBL" id="CP012040">
    <property type="protein sequence ID" value="AKP53384.1"/>
    <property type="molecule type" value="Genomic_DNA"/>
</dbReference>
<gene>
    <name evidence="2" type="ORF">CA2015_4024</name>
</gene>
<keyword evidence="1" id="KW-0732">Signal</keyword>
<feature type="signal peptide" evidence="1">
    <location>
        <begin position="1"/>
        <end position="19"/>
    </location>
</feature>
<dbReference type="AlphaFoldDB" id="A0A0H4PGR4"/>
<protein>
    <recommendedName>
        <fullName evidence="4">Lipoprotein</fullName>
    </recommendedName>
</protein>
<feature type="chain" id="PRO_5005208115" description="Lipoprotein" evidence="1">
    <location>
        <begin position="20"/>
        <end position="141"/>
    </location>
</feature>
<evidence type="ECO:0000256" key="1">
    <source>
        <dbReference type="SAM" id="SignalP"/>
    </source>
</evidence>
<dbReference type="RefSeq" id="WP_048643498.1">
    <property type="nucleotide sequence ID" value="NZ_CP012040.1"/>
</dbReference>
<evidence type="ECO:0008006" key="4">
    <source>
        <dbReference type="Google" id="ProtNLM"/>
    </source>
</evidence>
<dbReference type="Proteomes" id="UP000036520">
    <property type="component" value="Chromosome"/>
</dbReference>
<name>A0A0H4PGR4_9BACT</name>
<keyword evidence="3" id="KW-1185">Reference proteome</keyword>
<reference evidence="2 3" key="1">
    <citation type="submission" date="2015-07" db="EMBL/GenBank/DDBJ databases">
        <authorList>
            <person name="Kim K.M."/>
        </authorList>
    </citation>
    <scope>NUCLEOTIDE SEQUENCE [LARGE SCALE GENOMIC DNA]</scope>
    <source>
        <strain evidence="2 3">KCTC 12363</strain>
    </source>
</reference>